<dbReference type="CDD" id="cd06422">
    <property type="entry name" value="NTP_transferase_like_1"/>
    <property type="match status" value="1"/>
</dbReference>
<dbReference type="NCBIfam" id="NF045761">
    <property type="entry name" value="NAMPUrTaseMurU"/>
    <property type="match status" value="1"/>
</dbReference>
<dbReference type="InterPro" id="IPR005835">
    <property type="entry name" value="NTP_transferase_dom"/>
</dbReference>
<dbReference type="Proteomes" id="UP000245216">
    <property type="component" value="Unassembled WGS sequence"/>
</dbReference>
<dbReference type="Pfam" id="PF00483">
    <property type="entry name" value="NTP_transferase"/>
    <property type="match status" value="1"/>
</dbReference>
<accession>A0A2U2BKP3</accession>
<dbReference type="InterPro" id="IPR029044">
    <property type="entry name" value="Nucleotide-diphossugar_trans"/>
</dbReference>
<evidence type="ECO:0000313" key="3">
    <source>
        <dbReference type="Proteomes" id="UP000245216"/>
    </source>
</evidence>
<evidence type="ECO:0000259" key="1">
    <source>
        <dbReference type="Pfam" id="PF00483"/>
    </source>
</evidence>
<dbReference type="Gene3D" id="3.90.550.10">
    <property type="entry name" value="Spore Coat Polysaccharide Biosynthesis Protein SpsA, Chain A"/>
    <property type="match status" value="1"/>
</dbReference>
<dbReference type="RefSeq" id="WP_109088798.1">
    <property type="nucleotide sequence ID" value="NZ_CAXOJJ010000009.1"/>
</dbReference>
<reference evidence="2 3" key="2">
    <citation type="submission" date="2018-05" db="EMBL/GenBank/DDBJ databases">
        <authorList>
            <person name="Lanie J.A."/>
            <person name="Ng W.-L."/>
            <person name="Kazmierczak K.M."/>
            <person name="Andrzejewski T.M."/>
            <person name="Davidsen T.M."/>
            <person name="Wayne K.J."/>
            <person name="Tettelin H."/>
            <person name="Glass J.I."/>
            <person name="Rusch D."/>
            <person name="Podicherti R."/>
            <person name="Tsui H.-C.T."/>
            <person name="Winkler M.E."/>
        </authorList>
    </citation>
    <scope>NUCLEOTIDE SEQUENCE [LARGE SCALE GENOMIC DNA]</scope>
    <source>
        <strain evidence="2 3">YBY</strain>
    </source>
</reference>
<proteinExistence type="predicted"/>
<comment type="caution">
    <text evidence="2">The sequence shown here is derived from an EMBL/GenBank/DDBJ whole genome shotgun (WGS) entry which is preliminary data.</text>
</comment>
<gene>
    <name evidence="2" type="ORF">DF183_07655</name>
</gene>
<dbReference type="AlphaFoldDB" id="A0A2U2BKP3"/>
<organism evidence="2 3">
    <name type="scientific">Alcaligenes faecalis</name>
    <dbReference type="NCBI Taxonomy" id="511"/>
    <lineage>
        <taxon>Bacteria</taxon>
        <taxon>Pseudomonadati</taxon>
        <taxon>Pseudomonadota</taxon>
        <taxon>Betaproteobacteria</taxon>
        <taxon>Burkholderiales</taxon>
        <taxon>Alcaligenaceae</taxon>
        <taxon>Alcaligenes</taxon>
    </lineage>
</organism>
<keyword evidence="2" id="KW-0808">Transferase</keyword>
<evidence type="ECO:0000313" key="2">
    <source>
        <dbReference type="EMBL" id="PWE14583.1"/>
    </source>
</evidence>
<dbReference type="PANTHER" id="PTHR22572">
    <property type="entry name" value="SUGAR-1-PHOSPHATE GUANYL TRANSFERASE"/>
    <property type="match status" value="1"/>
</dbReference>
<dbReference type="EMBL" id="QEXO01000002">
    <property type="protein sequence ID" value="PWE14583.1"/>
    <property type="molecule type" value="Genomic_DNA"/>
</dbReference>
<reference evidence="2 3" key="1">
    <citation type="submission" date="2018-05" db="EMBL/GenBank/DDBJ databases">
        <title>Genome Sequence of an Efficient Indole-Degrading Bacterium, Alcaligenes sp.YBY.</title>
        <authorList>
            <person name="Yang B."/>
        </authorList>
    </citation>
    <scope>NUCLEOTIDE SEQUENCE [LARGE SCALE GENOMIC DNA]</scope>
    <source>
        <strain evidence="2 3">YBY</strain>
    </source>
</reference>
<sequence length="236" mass="25626">MRAMILAAGRGERMRPLTDTCPKPLIPAGGLPLIVWHLRALAKAGFREVIINHAWLGEQIESTLGDGSPWGLRLSYSPESSALETAGGIAKALDFFQGQPFLLMNGDIWSDWDPAQALVMAERLQAGPEQAWLILTPNPPHHPEGDFGMQEGQLHLCAKTLAGARSATLSGIGVYKPELFAHLPKDQPAKAAPLLHAAIERHQVLGSLHQGFWMDVGTPERLAQLNQHLESLAPSQ</sequence>
<keyword evidence="2" id="KW-0548">Nucleotidyltransferase</keyword>
<dbReference type="InterPro" id="IPR054790">
    <property type="entry name" value="MurU"/>
</dbReference>
<dbReference type="STRING" id="511.UZ73_06570"/>
<feature type="domain" description="Nucleotidyl transferase" evidence="1">
    <location>
        <begin position="3"/>
        <end position="230"/>
    </location>
</feature>
<name>A0A2U2BKP3_ALCFA</name>
<dbReference type="InterPro" id="IPR050486">
    <property type="entry name" value="Mannose-1P_guanyltransferase"/>
</dbReference>
<dbReference type="SUPFAM" id="SSF53448">
    <property type="entry name" value="Nucleotide-diphospho-sugar transferases"/>
    <property type="match status" value="1"/>
</dbReference>
<dbReference type="GO" id="GO:0016779">
    <property type="term" value="F:nucleotidyltransferase activity"/>
    <property type="evidence" value="ECO:0007669"/>
    <property type="project" value="UniProtKB-KW"/>
</dbReference>
<protein>
    <submittedName>
        <fullName evidence="2">Mannose-1-phosphate guanylyltransferase</fullName>
    </submittedName>
</protein>